<dbReference type="GO" id="GO:0005829">
    <property type="term" value="C:cytosol"/>
    <property type="evidence" value="ECO:0007669"/>
    <property type="project" value="TreeGrafter"/>
</dbReference>
<feature type="domain" description="Winged helix-turn-helix transcription repressor HrcA DNA-binding" evidence="1">
    <location>
        <begin position="5"/>
        <end position="79"/>
    </location>
</feature>
<dbReference type="InterPro" id="IPR036390">
    <property type="entry name" value="WH_DNA-bd_sf"/>
</dbReference>
<name>A0A5D5ALZ6_9EURY</name>
<keyword evidence="3" id="KW-1185">Reference proteome</keyword>
<dbReference type="InterPro" id="IPR000944">
    <property type="entry name" value="Tscrpt_reg_Rrf2"/>
</dbReference>
<sequence length="172" mass="18498">MVTIDLTSSQRAILTALVNDYQGEGSPVPAKTIAETVDREPRTVRNQMSSLNSLGLVEGVPGPHGGYEPTDAAYDILDRRPVDDPETAVLAREFDRVDAVVDGITFTNVHHPELCRARIRFQESVQTLGEGDAIAIGAIPHVGLLIAGEIEAVEPSRNHVLLNVARLETPGS</sequence>
<evidence type="ECO:0000313" key="3">
    <source>
        <dbReference type="Proteomes" id="UP000324104"/>
    </source>
</evidence>
<dbReference type="Pfam" id="PF03444">
    <property type="entry name" value="WHD_HrcA"/>
    <property type="match status" value="1"/>
</dbReference>
<protein>
    <submittedName>
        <fullName evidence="2">HTH domain-containing protein</fullName>
    </submittedName>
</protein>
<accession>A0A5D5ALZ6</accession>
<dbReference type="SUPFAM" id="SSF46785">
    <property type="entry name" value="Winged helix' DNA-binding domain"/>
    <property type="match status" value="1"/>
</dbReference>
<dbReference type="PANTHER" id="PTHR33221">
    <property type="entry name" value="WINGED HELIX-TURN-HELIX TRANSCRIPTIONAL REGULATOR, RRF2 FAMILY"/>
    <property type="match status" value="1"/>
</dbReference>
<comment type="caution">
    <text evidence="2">The sequence shown here is derived from an EMBL/GenBank/DDBJ whole genome shotgun (WGS) entry which is preliminary data.</text>
</comment>
<dbReference type="GO" id="GO:0003700">
    <property type="term" value="F:DNA-binding transcription factor activity"/>
    <property type="evidence" value="ECO:0007669"/>
    <property type="project" value="TreeGrafter"/>
</dbReference>
<organism evidence="2 3">
    <name type="scientific">Natrialba swarupiae</name>
    <dbReference type="NCBI Taxonomy" id="2448032"/>
    <lineage>
        <taxon>Archaea</taxon>
        <taxon>Methanobacteriati</taxon>
        <taxon>Methanobacteriota</taxon>
        <taxon>Stenosarchaea group</taxon>
        <taxon>Halobacteria</taxon>
        <taxon>Halobacteriales</taxon>
        <taxon>Natrialbaceae</taxon>
        <taxon>Natrialba</taxon>
    </lineage>
</organism>
<reference evidence="2 3" key="1">
    <citation type="submission" date="2019-08" db="EMBL/GenBank/DDBJ databases">
        <title>Archaea genome.</title>
        <authorList>
            <person name="Kajale S."/>
            <person name="Shouche Y."/>
            <person name="Deshpande N."/>
            <person name="Sharma A."/>
        </authorList>
    </citation>
    <scope>NUCLEOTIDE SEQUENCE [LARGE SCALE GENOMIC DNA]</scope>
    <source>
        <strain evidence="2 3">ESP3B_9</strain>
    </source>
</reference>
<dbReference type="EMBL" id="VTAW01000005">
    <property type="protein sequence ID" value="TYT62829.1"/>
    <property type="molecule type" value="Genomic_DNA"/>
</dbReference>
<dbReference type="GO" id="GO:0003677">
    <property type="term" value="F:DNA binding"/>
    <property type="evidence" value="ECO:0007669"/>
    <property type="project" value="InterPro"/>
</dbReference>
<dbReference type="InterPro" id="IPR036388">
    <property type="entry name" value="WH-like_DNA-bd_sf"/>
</dbReference>
<evidence type="ECO:0000259" key="1">
    <source>
        <dbReference type="Pfam" id="PF03444"/>
    </source>
</evidence>
<proteinExistence type="predicted"/>
<dbReference type="AlphaFoldDB" id="A0A5D5ALZ6"/>
<dbReference type="PANTHER" id="PTHR33221:SF15">
    <property type="entry name" value="HTH-TYPE TRANSCRIPTIONAL REGULATOR YWGB-RELATED"/>
    <property type="match status" value="1"/>
</dbReference>
<evidence type="ECO:0000313" key="2">
    <source>
        <dbReference type="EMBL" id="TYT62829.1"/>
    </source>
</evidence>
<dbReference type="RefSeq" id="WP_149080558.1">
    <property type="nucleotide sequence ID" value="NZ_VTAW01000005.1"/>
</dbReference>
<dbReference type="Gene3D" id="1.10.10.10">
    <property type="entry name" value="Winged helix-like DNA-binding domain superfamily/Winged helix DNA-binding domain"/>
    <property type="match status" value="1"/>
</dbReference>
<dbReference type="InterPro" id="IPR005104">
    <property type="entry name" value="WHTH_HrcA_DNA-bd"/>
</dbReference>
<gene>
    <name evidence="2" type="ORF">FYC77_05785</name>
</gene>
<dbReference type="Proteomes" id="UP000324104">
    <property type="component" value="Unassembled WGS sequence"/>
</dbReference>